<comment type="caution">
    <text evidence="1">The sequence shown here is derived from an EMBL/GenBank/DDBJ whole genome shotgun (WGS) entry which is preliminary data.</text>
</comment>
<gene>
    <name evidence="1" type="ORF">V1478_008150</name>
</gene>
<dbReference type="Proteomes" id="UP001607302">
    <property type="component" value="Unassembled WGS sequence"/>
</dbReference>
<organism evidence="1 2">
    <name type="scientific">Vespula squamosa</name>
    <name type="common">Southern yellow jacket</name>
    <name type="synonym">Wasp</name>
    <dbReference type="NCBI Taxonomy" id="30214"/>
    <lineage>
        <taxon>Eukaryota</taxon>
        <taxon>Metazoa</taxon>
        <taxon>Ecdysozoa</taxon>
        <taxon>Arthropoda</taxon>
        <taxon>Hexapoda</taxon>
        <taxon>Insecta</taxon>
        <taxon>Pterygota</taxon>
        <taxon>Neoptera</taxon>
        <taxon>Endopterygota</taxon>
        <taxon>Hymenoptera</taxon>
        <taxon>Apocrita</taxon>
        <taxon>Aculeata</taxon>
        <taxon>Vespoidea</taxon>
        <taxon>Vespidae</taxon>
        <taxon>Vespinae</taxon>
        <taxon>Vespula</taxon>
    </lineage>
</organism>
<keyword evidence="2" id="KW-1185">Reference proteome</keyword>
<sequence length="81" mass="9639">MYHNVNDICDTYDGIISKRGYEIMYKTDKQDRQNASSIRLIGLIQQHLQKNDYGNSDRHYLFASFPNDNYLQNNYNRSIDL</sequence>
<proteinExistence type="predicted"/>
<evidence type="ECO:0000313" key="2">
    <source>
        <dbReference type="Proteomes" id="UP001607302"/>
    </source>
</evidence>
<evidence type="ECO:0000313" key="1">
    <source>
        <dbReference type="EMBL" id="KAL2725477.1"/>
    </source>
</evidence>
<protein>
    <submittedName>
        <fullName evidence="1">Uncharacterized protein</fullName>
    </submittedName>
</protein>
<accession>A0ABD2AY03</accession>
<dbReference type="AlphaFoldDB" id="A0ABD2AY03"/>
<dbReference type="EMBL" id="JAUDFV010000138">
    <property type="protein sequence ID" value="KAL2725477.1"/>
    <property type="molecule type" value="Genomic_DNA"/>
</dbReference>
<reference evidence="1 2" key="1">
    <citation type="journal article" date="2024" name="Ann. Entomol. Soc. Am.">
        <title>Genomic analyses of the southern and eastern yellowjacket wasps (Hymenoptera: Vespidae) reveal evolutionary signatures of social life.</title>
        <authorList>
            <person name="Catto M.A."/>
            <person name="Caine P.B."/>
            <person name="Orr S.E."/>
            <person name="Hunt B.G."/>
            <person name="Goodisman M.A.D."/>
        </authorList>
    </citation>
    <scope>NUCLEOTIDE SEQUENCE [LARGE SCALE GENOMIC DNA]</scope>
    <source>
        <strain evidence="1">233</strain>
        <tissue evidence="1">Head and thorax</tissue>
    </source>
</reference>
<name>A0ABD2AY03_VESSQ</name>